<dbReference type="KEGG" id="uam:UABAM_04181"/>
<proteinExistence type="predicted"/>
<gene>
    <name evidence="2" type="ORF">UABAM_04181</name>
</gene>
<keyword evidence="3" id="KW-1185">Reference proteome</keyword>
<evidence type="ECO:0000256" key="1">
    <source>
        <dbReference type="SAM" id="SignalP"/>
    </source>
</evidence>
<organism evidence="2 3">
    <name type="scientific">Uabimicrobium amorphum</name>
    <dbReference type="NCBI Taxonomy" id="2596890"/>
    <lineage>
        <taxon>Bacteria</taxon>
        <taxon>Pseudomonadati</taxon>
        <taxon>Planctomycetota</taxon>
        <taxon>Candidatus Uabimicrobiia</taxon>
        <taxon>Candidatus Uabimicrobiales</taxon>
        <taxon>Candidatus Uabimicrobiaceae</taxon>
        <taxon>Candidatus Uabimicrobium</taxon>
    </lineage>
</organism>
<protein>
    <submittedName>
        <fullName evidence="2">Uncharacterized protein</fullName>
    </submittedName>
</protein>
<keyword evidence="1" id="KW-0732">Signal</keyword>
<dbReference type="EMBL" id="AP019860">
    <property type="protein sequence ID" value="BBM85803.1"/>
    <property type="molecule type" value="Genomic_DNA"/>
</dbReference>
<name>A0A5S9F553_UABAM</name>
<evidence type="ECO:0000313" key="2">
    <source>
        <dbReference type="EMBL" id="BBM85803.1"/>
    </source>
</evidence>
<sequence length="249" mass="28696">MKKTITLLFALLFSLTYADENSQQVAYVGTLVKNVPLGMKNPSEYCLEDGYIYKGAAYRIAGMNIHSDQQQDLSPLAGKVVIIYGKVVKDLNKILVKGEKAPEDYGREQSMMQIRSDWVTEETGFSIGRSSKEKLKEFSFIHYSKVEEFTGLQVEENDTTVSVTFRNMFDRDIKDLQITAHYEVVFGKPQPRYTTNQVNYLYKGQSVTLTFPMTFNTQRFKHSKRKRSAKYRDINISAHNDNLRIHITK</sequence>
<feature type="signal peptide" evidence="1">
    <location>
        <begin position="1"/>
        <end position="18"/>
    </location>
</feature>
<dbReference type="AlphaFoldDB" id="A0A5S9F553"/>
<feature type="chain" id="PRO_5025055537" evidence="1">
    <location>
        <begin position="19"/>
        <end position="249"/>
    </location>
</feature>
<evidence type="ECO:0000313" key="3">
    <source>
        <dbReference type="Proteomes" id="UP000326354"/>
    </source>
</evidence>
<reference evidence="2 3" key="1">
    <citation type="submission" date="2019-08" db="EMBL/GenBank/DDBJ databases">
        <title>Complete genome sequence of Candidatus Uab amorphum.</title>
        <authorList>
            <person name="Shiratori T."/>
            <person name="Suzuki S."/>
            <person name="Kakizawa Y."/>
            <person name="Ishida K."/>
        </authorList>
    </citation>
    <scope>NUCLEOTIDE SEQUENCE [LARGE SCALE GENOMIC DNA]</scope>
    <source>
        <strain evidence="2 3">SRT547</strain>
    </source>
</reference>
<dbReference type="Proteomes" id="UP000326354">
    <property type="component" value="Chromosome"/>
</dbReference>
<accession>A0A5S9F553</accession>
<dbReference type="RefSeq" id="WP_151969893.1">
    <property type="nucleotide sequence ID" value="NZ_AP019860.1"/>
</dbReference>